<dbReference type="EMBL" id="CP003123">
    <property type="protein sequence ID" value="AGF74115.1"/>
    <property type="molecule type" value="Genomic_DNA"/>
</dbReference>
<accession>M1P2S5</accession>
<dbReference type="Gene3D" id="2.10.109.10">
    <property type="entry name" value="Umud Fragment, subunit A"/>
    <property type="match status" value="1"/>
</dbReference>
<dbReference type="InterPro" id="IPR036286">
    <property type="entry name" value="LexA/Signal_pep-like_sf"/>
</dbReference>
<dbReference type="OrthoDB" id="7363968at2"/>
<dbReference type="InterPro" id="IPR015927">
    <property type="entry name" value="Peptidase_S24_S26A/B/C"/>
</dbReference>
<dbReference type="Proteomes" id="UP000011729">
    <property type="component" value="Chromosome"/>
</dbReference>
<evidence type="ECO:0000313" key="2">
    <source>
        <dbReference type="EMBL" id="AGF74115.1"/>
    </source>
</evidence>
<dbReference type="KEGG" id="baus:BAnh1_02280"/>
<proteinExistence type="predicted"/>
<organism evidence="2 3">
    <name type="scientific">Bartonella australis (strain Aust/NH1)</name>
    <dbReference type="NCBI Taxonomy" id="1094489"/>
    <lineage>
        <taxon>Bacteria</taxon>
        <taxon>Pseudomonadati</taxon>
        <taxon>Pseudomonadota</taxon>
        <taxon>Alphaproteobacteria</taxon>
        <taxon>Hyphomicrobiales</taxon>
        <taxon>Bartonellaceae</taxon>
        <taxon>Bartonella</taxon>
    </lineage>
</organism>
<name>M1P2S5_BARAA</name>
<gene>
    <name evidence="2" type="ordered locus">BAnh1_02280</name>
</gene>
<dbReference type="GO" id="GO:0003677">
    <property type="term" value="F:DNA binding"/>
    <property type="evidence" value="ECO:0007669"/>
    <property type="project" value="InterPro"/>
</dbReference>
<feature type="domain" description="Peptidase S24/S26A/S26B/S26C" evidence="1">
    <location>
        <begin position="105"/>
        <end position="200"/>
    </location>
</feature>
<dbReference type="Gene3D" id="1.10.260.40">
    <property type="entry name" value="lambda repressor-like DNA-binding domains"/>
    <property type="match status" value="1"/>
</dbReference>
<protein>
    <submittedName>
        <fullName evidence="2">Phage repressor protein</fullName>
    </submittedName>
</protein>
<dbReference type="STRING" id="1094489.BAnh1_02280"/>
<dbReference type="RefSeq" id="WP_015397624.1">
    <property type="nucleotide sequence ID" value="NC_020300.1"/>
</dbReference>
<dbReference type="CDD" id="cd06462">
    <property type="entry name" value="Peptidase_S24_S26"/>
    <property type="match status" value="1"/>
</dbReference>
<dbReference type="PATRIC" id="fig|1094489.3.peg.278"/>
<dbReference type="Pfam" id="PF00717">
    <property type="entry name" value="Peptidase_S24"/>
    <property type="match status" value="1"/>
</dbReference>
<dbReference type="InterPro" id="IPR010982">
    <property type="entry name" value="Lambda_DNA-bd_dom_sf"/>
</dbReference>
<keyword evidence="3" id="KW-1185">Reference proteome</keyword>
<reference evidence="2 3" key="1">
    <citation type="journal article" date="2013" name="PLoS Genet.">
        <title>A gene transfer agent and a dynamic repertoire of secretion systems hold the keys to the explosive radiation of the emerging pathogen Bartonella.</title>
        <authorList>
            <person name="Guy L."/>
            <person name="Nystedt B."/>
            <person name="Toft C."/>
            <person name="Zaremba-Niedzwiedzka K."/>
            <person name="Berglund E.C."/>
            <person name="Granberg F."/>
            <person name="Naslund K."/>
            <person name="Eriksson A.S."/>
            <person name="Andersson S.G."/>
        </authorList>
    </citation>
    <scope>NUCLEOTIDE SEQUENCE [LARGE SCALE GENOMIC DNA]</scope>
    <source>
        <strain evidence="2 3">Aust/NH1</strain>
    </source>
</reference>
<dbReference type="eggNOG" id="COG1974">
    <property type="taxonomic scope" value="Bacteria"/>
</dbReference>
<sequence>MLDKILGRIDKRLRAVGLTESRSAIEAGLSNSTIRSMRIKVKRGDINKGVETKTLAALAPVLKTNVAWLIDGTGNEEGDAFKSDQDSALLTPWADVDKLGQREVPLVSWVSAGEMTDQEGVTDFSDFPTVTAYNLPEGQWIALRVDGLSMNKISPPDSIIFVNMLDQDLVSSAYYVIADETGKATYKRYLLSETPPWQFASYKNIPAPKLKGVIRVIGRVRRTVIEM</sequence>
<evidence type="ECO:0000313" key="3">
    <source>
        <dbReference type="Proteomes" id="UP000011729"/>
    </source>
</evidence>
<evidence type="ECO:0000259" key="1">
    <source>
        <dbReference type="Pfam" id="PF00717"/>
    </source>
</evidence>
<dbReference type="HOGENOM" id="CLU_106178_0_0_5"/>
<dbReference type="SUPFAM" id="SSF51306">
    <property type="entry name" value="LexA/Signal peptidase"/>
    <property type="match status" value="1"/>
</dbReference>
<dbReference type="AlphaFoldDB" id="M1P2S5"/>